<dbReference type="Pfam" id="PF06569">
    <property type="entry name" value="DUF1128"/>
    <property type="match status" value="1"/>
</dbReference>
<accession>A0A1W7ADF7</accession>
<name>A0A1W7ADF7_9STAP</name>
<reference evidence="1" key="2">
    <citation type="submission" date="2017-04" db="EMBL/GenBank/DDBJ databases">
        <authorList>
            <person name="Afonso C.L."/>
            <person name="Miller P.J."/>
            <person name="Scott M.A."/>
            <person name="Spackman E."/>
            <person name="Goraichik I."/>
            <person name="Dimitrov K.M."/>
            <person name="Suarez D.L."/>
            <person name="Swayne D.E."/>
        </authorList>
    </citation>
    <scope>NUCLEOTIDE SEQUENCE</scope>
    <source>
        <strain evidence="1">KM45013</strain>
    </source>
</reference>
<dbReference type="AlphaFoldDB" id="A0A1W7ADF7"/>
<dbReference type="Proteomes" id="UP000194154">
    <property type="component" value="Chromosome"/>
</dbReference>
<evidence type="ECO:0000313" key="3">
    <source>
        <dbReference type="EMBL" id="TDM16679.1"/>
    </source>
</evidence>
<dbReference type="EMBL" id="CP047363">
    <property type="protein sequence ID" value="QIH79010.1"/>
    <property type="molecule type" value="Genomic_DNA"/>
</dbReference>
<evidence type="ECO:0000313" key="4">
    <source>
        <dbReference type="Proteomes" id="UP000194154"/>
    </source>
</evidence>
<dbReference type="RefSeq" id="WP_041636162.1">
    <property type="nucleotide sequence ID" value="NZ_CBCRZA010000007.1"/>
</dbReference>
<sequence length="65" mass="7402">MNKAEMIDEIVKKLKLVNIGVIKPESIDDNKMDELTEIYEMVKKRDTFSPSEMSALTDALGSLRK</sequence>
<dbReference type="GeneID" id="35296144"/>
<evidence type="ECO:0000313" key="1">
    <source>
        <dbReference type="EMBL" id="ARQ07648.1"/>
    </source>
</evidence>
<protein>
    <submittedName>
        <fullName evidence="3">DUF1128 domain-containing protein</fullName>
    </submittedName>
    <submittedName>
        <fullName evidence="2">DUF1128 family protein</fullName>
    </submittedName>
</protein>
<organism evidence="1 4">
    <name type="scientific">Macrococcoides canis</name>
    <dbReference type="NCBI Taxonomy" id="1855823"/>
    <lineage>
        <taxon>Bacteria</taxon>
        <taxon>Bacillati</taxon>
        <taxon>Bacillota</taxon>
        <taxon>Bacilli</taxon>
        <taxon>Bacillales</taxon>
        <taxon>Staphylococcaceae</taxon>
        <taxon>Macrococcoides</taxon>
    </lineage>
</organism>
<gene>
    <name evidence="3" type="ORF">ETI04_08260</name>
    <name evidence="2" type="ORF">GTN30_10175</name>
    <name evidence="1" type="ORF">MCCS_20590</name>
</gene>
<evidence type="ECO:0000313" key="2">
    <source>
        <dbReference type="EMBL" id="QIH79010.1"/>
    </source>
</evidence>
<evidence type="ECO:0000313" key="5">
    <source>
        <dbReference type="Proteomes" id="UP000294865"/>
    </source>
</evidence>
<dbReference type="KEGG" id="mcak:MCCS_20590"/>
<proteinExistence type="predicted"/>
<dbReference type="STRING" id="1855823.MCCS_20590"/>
<reference evidence="1 4" key="1">
    <citation type="journal article" date="2017" name="Int. J. Syst. Evol. Microbiol.">
        <title>Macrococcus canis sp. nov., a skin bacterium associated with infections in dogs.</title>
        <authorList>
            <person name="Gobeli Brawand S."/>
            <person name="Cotting K."/>
            <person name="Gomez-Sanz E."/>
            <person name="Collaud A."/>
            <person name="Thomann A."/>
            <person name="Brodard I."/>
            <person name="Rodriguez-Campos S."/>
            <person name="Strauss C."/>
            <person name="Perreten V."/>
        </authorList>
    </citation>
    <scope>NUCLEOTIDE SEQUENCE [LARGE SCALE GENOMIC DNA]</scope>
    <source>
        <strain evidence="1 4">KM45013</strain>
    </source>
</reference>
<dbReference type="InterPro" id="IPR009507">
    <property type="entry name" value="UPF0435"/>
</dbReference>
<keyword evidence="4" id="KW-1185">Reference proteome</keyword>
<dbReference type="EMBL" id="SDQG01000004">
    <property type="protein sequence ID" value="TDM16679.1"/>
    <property type="molecule type" value="Genomic_DNA"/>
</dbReference>
<dbReference type="Proteomes" id="UP000294865">
    <property type="component" value="Unassembled WGS sequence"/>
</dbReference>
<reference evidence="2" key="4">
    <citation type="journal article" date="2020" name="Antimicrob. Agents Chemother.">
        <title>The novel macrolide resistance genes mef(D), msr(F) and msr(H) are present on resistance islands in Macrococcus canis, Macrococcus caseolyticus and Staphylococcus aureus.</title>
        <authorList>
            <person name="Schwendener S."/>
            <person name="Dona V."/>
            <person name="Perreten V."/>
        </authorList>
    </citation>
    <scope>NUCLEOTIDE SEQUENCE</scope>
    <source>
        <strain evidence="2">Epi0076A</strain>
    </source>
</reference>
<dbReference type="EMBL" id="CP021059">
    <property type="protein sequence ID" value="ARQ07648.1"/>
    <property type="molecule type" value="Genomic_DNA"/>
</dbReference>
<reference evidence="3 5" key="3">
    <citation type="submission" date="2019-01" db="EMBL/GenBank/DDBJ databases">
        <title>Draft genome sequences of Macrococcus caseolyticus, Macrococcus canis, Macrococcus bohemicus and Macrococcus goetzii.</title>
        <authorList>
            <person name="Mazhar S."/>
            <person name="Altermann E."/>
            <person name="Hill C."/>
            <person name="Mcauliffe O."/>
        </authorList>
    </citation>
    <scope>NUCLEOTIDE SEQUENCE [LARGE SCALE GENOMIC DNA]</scope>
    <source>
        <strain evidence="3 5">DPC7162</strain>
    </source>
</reference>
<dbReference type="OrthoDB" id="2353831at2"/>
<dbReference type="Proteomes" id="UP000501122">
    <property type="component" value="Chromosome"/>
</dbReference>